<sequence>MERQTINQLAQGVLAELVKMHYAEISITHFRQAFNRIERYATKNGETFISDSLTKRYLFDNHGWDIDYQSKPTAHVTSQLRVIRVLQFYEEFGSIPSRICGTKEIPTCFKHCYDMYISECVDRGLSNKTITTRSDDIYDFLVFAHDKGFSSITEVEKGFLDKYLLKRNAQAPGAIPRILSSLRCFFRCMFSNGVIAIDLSFFIPSGSRYPTKTVQKLWTGEEVKDLLGFVNRSDSIGKRDYALMLLVLRYGMRTGDILNLRLTDINWQNMIIQFRQEKTSVPNALPILDDVGWALADWLTNARPKQATTNHVFILLTAPYCGLKNLRNVFNRHMAAAGISNSGYGKSGPHSLRHALASNMLAERVPLPVISSVLGHTSSASTMVYLHSDVEGLRQCALDIEEGES</sequence>
<reference evidence="6" key="1">
    <citation type="submission" date="2017-05" db="EMBL/GenBank/DDBJ databases">
        <authorList>
            <person name="Varghese N."/>
            <person name="Submissions S."/>
        </authorList>
    </citation>
    <scope>NUCLEOTIDE SEQUENCE</scope>
    <source>
        <strain evidence="6">Su22</strain>
    </source>
</reference>
<evidence type="ECO:0000313" key="6">
    <source>
        <dbReference type="EMBL" id="SMP68099.1"/>
    </source>
</evidence>
<dbReference type="AlphaFoldDB" id="A0AA45WYR7"/>
<gene>
    <name evidence="6" type="ORF">SAMN06296020_11651</name>
</gene>
<dbReference type="GO" id="GO:0003677">
    <property type="term" value="F:DNA binding"/>
    <property type="evidence" value="ECO:0007669"/>
    <property type="project" value="UniProtKB-UniRule"/>
</dbReference>
<evidence type="ECO:0000313" key="7">
    <source>
        <dbReference type="Proteomes" id="UP001158066"/>
    </source>
</evidence>
<dbReference type="PROSITE" id="PS51900">
    <property type="entry name" value="CB"/>
    <property type="match status" value="1"/>
</dbReference>
<dbReference type="InterPro" id="IPR013762">
    <property type="entry name" value="Integrase-like_cat_sf"/>
</dbReference>
<dbReference type="RefSeq" id="WP_283410463.1">
    <property type="nucleotide sequence ID" value="NZ_FXUF01000016.1"/>
</dbReference>
<dbReference type="Gene3D" id="1.10.150.130">
    <property type="match status" value="1"/>
</dbReference>
<dbReference type="Proteomes" id="UP001158066">
    <property type="component" value="Unassembled WGS sequence"/>
</dbReference>
<feature type="domain" description="Tyr recombinase" evidence="4">
    <location>
        <begin position="213"/>
        <end position="398"/>
    </location>
</feature>
<comment type="caution">
    <text evidence="6">The sequence shown here is derived from an EMBL/GenBank/DDBJ whole genome shotgun (WGS) entry which is preliminary data.</text>
</comment>
<evidence type="ECO:0000259" key="5">
    <source>
        <dbReference type="PROSITE" id="PS51900"/>
    </source>
</evidence>
<accession>A0AA45WYR7</accession>
<dbReference type="EMBL" id="FXUF01000016">
    <property type="protein sequence ID" value="SMP68099.1"/>
    <property type="molecule type" value="Genomic_DNA"/>
</dbReference>
<dbReference type="CDD" id="cd01188">
    <property type="entry name" value="INT_RitA_C_like"/>
    <property type="match status" value="1"/>
</dbReference>
<keyword evidence="1 3" id="KW-0238">DNA-binding</keyword>
<keyword evidence="2" id="KW-0233">DNA recombination</keyword>
<dbReference type="PROSITE" id="PS51898">
    <property type="entry name" value="TYR_RECOMBINASE"/>
    <property type="match status" value="1"/>
</dbReference>
<feature type="domain" description="Core-binding (CB)" evidence="5">
    <location>
        <begin position="107"/>
        <end position="190"/>
    </location>
</feature>
<protein>
    <submittedName>
        <fullName evidence="6">Site-specific recombinase XerD</fullName>
    </submittedName>
</protein>
<dbReference type="GO" id="GO:0006310">
    <property type="term" value="P:DNA recombination"/>
    <property type="evidence" value="ECO:0007669"/>
    <property type="project" value="UniProtKB-KW"/>
</dbReference>
<dbReference type="InterPro" id="IPR010998">
    <property type="entry name" value="Integrase_recombinase_N"/>
</dbReference>
<dbReference type="SUPFAM" id="SSF56349">
    <property type="entry name" value="DNA breaking-rejoining enzymes"/>
    <property type="match status" value="1"/>
</dbReference>
<dbReference type="InterPro" id="IPR011010">
    <property type="entry name" value="DNA_brk_join_enz"/>
</dbReference>
<dbReference type="Gene3D" id="1.10.443.10">
    <property type="entry name" value="Intergrase catalytic core"/>
    <property type="match status" value="1"/>
</dbReference>
<dbReference type="InterPro" id="IPR050090">
    <property type="entry name" value="Tyrosine_recombinase_XerCD"/>
</dbReference>
<evidence type="ECO:0000259" key="4">
    <source>
        <dbReference type="PROSITE" id="PS51898"/>
    </source>
</evidence>
<organism evidence="6 7">
    <name type="scientific">Anoxynatronum buryatiense</name>
    <dbReference type="NCBI Taxonomy" id="489973"/>
    <lineage>
        <taxon>Bacteria</taxon>
        <taxon>Bacillati</taxon>
        <taxon>Bacillota</taxon>
        <taxon>Clostridia</taxon>
        <taxon>Eubacteriales</taxon>
        <taxon>Clostridiaceae</taxon>
        <taxon>Anoxynatronum</taxon>
    </lineage>
</organism>
<evidence type="ECO:0000256" key="2">
    <source>
        <dbReference type="ARBA" id="ARBA00023172"/>
    </source>
</evidence>
<name>A0AA45WYR7_9CLOT</name>
<dbReference type="Pfam" id="PF00589">
    <property type="entry name" value="Phage_integrase"/>
    <property type="match status" value="1"/>
</dbReference>
<dbReference type="InterPro" id="IPR002104">
    <property type="entry name" value="Integrase_catalytic"/>
</dbReference>
<dbReference type="InterPro" id="IPR044068">
    <property type="entry name" value="CB"/>
</dbReference>
<proteinExistence type="predicted"/>
<dbReference type="GO" id="GO:0015074">
    <property type="term" value="P:DNA integration"/>
    <property type="evidence" value="ECO:0007669"/>
    <property type="project" value="InterPro"/>
</dbReference>
<dbReference type="PANTHER" id="PTHR30349">
    <property type="entry name" value="PHAGE INTEGRASE-RELATED"/>
    <property type="match status" value="1"/>
</dbReference>
<evidence type="ECO:0000256" key="3">
    <source>
        <dbReference type="PROSITE-ProRule" id="PRU01248"/>
    </source>
</evidence>
<evidence type="ECO:0000256" key="1">
    <source>
        <dbReference type="ARBA" id="ARBA00023125"/>
    </source>
</evidence>
<keyword evidence="7" id="KW-1185">Reference proteome</keyword>